<evidence type="ECO:0000313" key="3">
    <source>
        <dbReference type="Proteomes" id="UP000326532"/>
    </source>
</evidence>
<keyword evidence="3" id="KW-1185">Reference proteome</keyword>
<sequence>MKFTAISVLMATSTALASPVNLTALLNGPPTQSPPPDARCADNNYYIRFLGGVKDFDKFTIEIERVSGPIEEIGQASLSEDAPGSKWECKENPQDGVLKRCNYNGIVEVKV</sequence>
<accession>A0A5N6D8M3</accession>
<evidence type="ECO:0000256" key="1">
    <source>
        <dbReference type="SAM" id="SignalP"/>
    </source>
</evidence>
<reference evidence="2 3" key="1">
    <citation type="submission" date="2019-04" db="EMBL/GenBank/DDBJ databases">
        <title>Fungal friends and foes A comparative genomics study of 23 Aspergillus species from section Flavi.</title>
        <authorList>
            <consortium name="DOE Joint Genome Institute"/>
            <person name="Kjaerbolling I."/>
            <person name="Vesth T.C."/>
            <person name="Frisvad J.C."/>
            <person name="Nybo J.L."/>
            <person name="Theobald S."/>
            <person name="Kildgaard S."/>
            <person name="Petersen T.I."/>
            <person name="Kuo A."/>
            <person name="Sato A."/>
            <person name="Lyhne E.K."/>
            <person name="Kogle M.E."/>
            <person name="Wiebenga A."/>
            <person name="Kun R.S."/>
            <person name="Lubbers R.J."/>
            <person name="Makela M.R."/>
            <person name="Barry K."/>
            <person name="Chovatia M."/>
            <person name="Clum A."/>
            <person name="Daum C."/>
            <person name="Haridas S."/>
            <person name="He G."/>
            <person name="LaButti K."/>
            <person name="Lipzen A."/>
            <person name="Mondo S."/>
            <person name="Pangilinan J."/>
            <person name="Riley R."/>
            <person name="Salamov A."/>
            <person name="Simmons B.A."/>
            <person name="Magnuson J.K."/>
            <person name="Henrissat B."/>
            <person name="Mortensen U.H."/>
            <person name="Larsen T.O."/>
            <person name="De vries R.P."/>
            <person name="Grigoriev I.V."/>
            <person name="Machida M."/>
            <person name="Baker S.E."/>
            <person name="Andersen M.R."/>
        </authorList>
    </citation>
    <scope>NUCLEOTIDE SEQUENCE [LARGE SCALE GENOMIC DNA]</scope>
    <source>
        <strain evidence="2 3">CBS 117618</strain>
    </source>
</reference>
<evidence type="ECO:0008006" key="4">
    <source>
        <dbReference type="Google" id="ProtNLM"/>
    </source>
</evidence>
<keyword evidence="1" id="KW-0732">Signal</keyword>
<gene>
    <name evidence="2" type="ORF">BDV34DRAFT_229261</name>
</gene>
<evidence type="ECO:0000313" key="2">
    <source>
        <dbReference type="EMBL" id="KAB8201501.1"/>
    </source>
</evidence>
<organism evidence="2 3">
    <name type="scientific">Aspergillus parasiticus</name>
    <dbReference type="NCBI Taxonomy" id="5067"/>
    <lineage>
        <taxon>Eukaryota</taxon>
        <taxon>Fungi</taxon>
        <taxon>Dikarya</taxon>
        <taxon>Ascomycota</taxon>
        <taxon>Pezizomycotina</taxon>
        <taxon>Eurotiomycetes</taxon>
        <taxon>Eurotiomycetidae</taxon>
        <taxon>Eurotiales</taxon>
        <taxon>Aspergillaceae</taxon>
        <taxon>Aspergillus</taxon>
        <taxon>Aspergillus subgen. Circumdati</taxon>
    </lineage>
</organism>
<name>A0A5N6D8M3_ASPPA</name>
<protein>
    <recommendedName>
        <fullName evidence="4">AA1-like domain-containing protein</fullName>
    </recommendedName>
</protein>
<feature type="signal peptide" evidence="1">
    <location>
        <begin position="1"/>
        <end position="17"/>
    </location>
</feature>
<dbReference type="Proteomes" id="UP000326532">
    <property type="component" value="Unassembled WGS sequence"/>
</dbReference>
<dbReference type="VEuPathDB" id="FungiDB:BDV34DRAFT_229261"/>
<dbReference type="AlphaFoldDB" id="A0A5N6D8M3"/>
<dbReference type="OMA" id="NYYIRFL"/>
<proteinExistence type="predicted"/>
<feature type="chain" id="PRO_5024818650" description="AA1-like domain-containing protein" evidence="1">
    <location>
        <begin position="18"/>
        <end position="111"/>
    </location>
</feature>
<dbReference type="EMBL" id="ML735019">
    <property type="protein sequence ID" value="KAB8201501.1"/>
    <property type="molecule type" value="Genomic_DNA"/>
</dbReference>